<name>A0ACC2B381_DIPCM</name>
<gene>
    <name evidence="1" type="ORF">O6H91_18G082500</name>
</gene>
<organism evidence="1 2">
    <name type="scientific">Diphasiastrum complanatum</name>
    <name type="common">Issler's clubmoss</name>
    <name type="synonym">Lycopodium complanatum</name>
    <dbReference type="NCBI Taxonomy" id="34168"/>
    <lineage>
        <taxon>Eukaryota</taxon>
        <taxon>Viridiplantae</taxon>
        <taxon>Streptophyta</taxon>
        <taxon>Embryophyta</taxon>
        <taxon>Tracheophyta</taxon>
        <taxon>Lycopodiopsida</taxon>
        <taxon>Lycopodiales</taxon>
        <taxon>Lycopodiaceae</taxon>
        <taxon>Lycopodioideae</taxon>
        <taxon>Diphasiastrum</taxon>
    </lineage>
</organism>
<dbReference type="EMBL" id="CM055109">
    <property type="protein sequence ID" value="KAJ7524206.1"/>
    <property type="molecule type" value="Genomic_DNA"/>
</dbReference>
<sequence length="469" mass="52211">MEVQQPGESEQEEKVAAFMEIVGEVSARARQFLLATGWQLEEAIQLYFAGNNEVGGDTDFSESLQPVAAPSGSGPSAVPTVDPVVDTVHPDSMNEGGSDYVRPPLPVKREALYEDVYQYRAQRMAHTSNQPSSVDAFRNFEDEANAKAAWSLKGVDKDTSSAGAIKDSLAALYRPPFVLMFQGTFEQAKAEAARQRKWLLVNLQSTKEFSSYTLNRDLWAHEAVKETIGTMFVFWQVYDDTEEGRKVCTYYKLSSMPITLVLDPLTGLKMRAWGGMITPERLLEDLVPFMDKGPMEQQLPSNPPPKRPRESVVQGLVNSTQGKDFDEDEELQYALAASLEGVNTEETDKVQPSKGQTAGNLFQEDATVKNVQRPSFPVLPEEPNADYPGVCRVGVRFPDGKRGQRRFLRSDPIKFLWSFCCSQVKEVSEGRSFRLTHTIPGANDSLNYNSTLSIEESGVANTMLAMTWE</sequence>
<keyword evidence="2" id="KW-1185">Reference proteome</keyword>
<proteinExistence type="predicted"/>
<evidence type="ECO:0000313" key="1">
    <source>
        <dbReference type="EMBL" id="KAJ7524206.1"/>
    </source>
</evidence>
<protein>
    <submittedName>
        <fullName evidence="1">Uncharacterized protein</fullName>
    </submittedName>
</protein>
<dbReference type="Proteomes" id="UP001162992">
    <property type="component" value="Chromosome 18"/>
</dbReference>
<reference evidence="2" key="1">
    <citation type="journal article" date="2024" name="Proc. Natl. Acad. Sci. U.S.A.">
        <title>Extraordinary preservation of gene collinearity over three hundred million years revealed in homosporous lycophytes.</title>
        <authorList>
            <person name="Li C."/>
            <person name="Wickell D."/>
            <person name="Kuo L.Y."/>
            <person name="Chen X."/>
            <person name="Nie B."/>
            <person name="Liao X."/>
            <person name="Peng D."/>
            <person name="Ji J."/>
            <person name="Jenkins J."/>
            <person name="Williams M."/>
            <person name="Shu S."/>
            <person name="Plott C."/>
            <person name="Barry K."/>
            <person name="Rajasekar S."/>
            <person name="Grimwood J."/>
            <person name="Han X."/>
            <person name="Sun S."/>
            <person name="Hou Z."/>
            <person name="He W."/>
            <person name="Dai G."/>
            <person name="Sun C."/>
            <person name="Schmutz J."/>
            <person name="Leebens-Mack J.H."/>
            <person name="Li F.W."/>
            <person name="Wang L."/>
        </authorList>
    </citation>
    <scope>NUCLEOTIDE SEQUENCE [LARGE SCALE GENOMIC DNA]</scope>
    <source>
        <strain evidence="2">cv. PW_Plant_1</strain>
    </source>
</reference>
<comment type="caution">
    <text evidence="1">The sequence shown here is derived from an EMBL/GenBank/DDBJ whole genome shotgun (WGS) entry which is preliminary data.</text>
</comment>
<accession>A0ACC2B381</accession>
<evidence type="ECO:0000313" key="2">
    <source>
        <dbReference type="Proteomes" id="UP001162992"/>
    </source>
</evidence>